<dbReference type="EMBL" id="JAHHGM010000023">
    <property type="protein sequence ID" value="MBT2990918.1"/>
    <property type="molecule type" value="Genomic_DNA"/>
</dbReference>
<reference evidence="5 6" key="1">
    <citation type="submission" date="2021-05" db="EMBL/GenBank/DDBJ databases">
        <title>Genetic and Functional Diversity in Clade A Lucinid endosymbionts from the Bahamas.</title>
        <authorList>
            <person name="Giani N.M."/>
            <person name="Engel A.S."/>
            <person name="Campbell B.J."/>
        </authorList>
    </citation>
    <scope>NUCLEOTIDE SEQUENCE [LARGE SCALE GENOMIC DNA]</scope>
    <source>
        <strain evidence="5">LUC16012Gg_MoonRockCtena</strain>
    </source>
</reference>
<dbReference type="InterPro" id="IPR022479">
    <property type="entry name" value="PqqD_bac"/>
</dbReference>
<dbReference type="GO" id="GO:0048038">
    <property type="term" value="F:quinone binding"/>
    <property type="evidence" value="ECO:0007669"/>
    <property type="project" value="InterPro"/>
</dbReference>
<sequence length="94" mass="10586">MGSHFSAEDIPQMSPTFRLQWEEAQGCHVILYPEGMVKLNPAAGEILKRCDGASSVAHIIDDLKAAFPDVELEADVYQFLDTAYDNQWIRHKHA</sequence>
<organism evidence="5 6">
    <name type="scientific">Candidatus Thiodiazotropha taylori</name>
    <dbReference type="NCBI Taxonomy" id="2792791"/>
    <lineage>
        <taxon>Bacteria</taxon>
        <taxon>Pseudomonadati</taxon>
        <taxon>Pseudomonadota</taxon>
        <taxon>Gammaproteobacteria</taxon>
        <taxon>Chromatiales</taxon>
        <taxon>Sedimenticolaceae</taxon>
        <taxon>Candidatus Thiodiazotropha</taxon>
    </lineage>
</organism>
<dbReference type="InterPro" id="IPR008792">
    <property type="entry name" value="PQQD"/>
</dbReference>
<comment type="subunit">
    <text evidence="2 4">Monomer. Interacts with PqqE.</text>
</comment>
<evidence type="ECO:0000256" key="3">
    <source>
        <dbReference type="ARBA" id="ARBA00022905"/>
    </source>
</evidence>
<dbReference type="NCBIfam" id="NF002535">
    <property type="entry name" value="PRK02079.1"/>
    <property type="match status" value="1"/>
</dbReference>
<dbReference type="Pfam" id="PF05402">
    <property type="entry name" value="PqqD"/>
    <property type="match status" value="1"/>
</dbReference>
<dbReference type="HAMAP" id="MF_00655">
    <property type="entry name" value="PQQ_syn_PqqD"/>
    <property type="match status" value="1"/>
</dbReference>
<dbReference type="Proteomes" id="UP000770889">
    <property type="component" value="Unassembled WGS sequence"/>
</dbReference>
<gene>
    <name evidence="4 5" type="primary">pqqD</name>
    <name evidence="5" type="ORF">KME65_18315</name>
</gene>
<dbReference type="GO" id="GO:0018189">
    <property type="term" value="P:pyrroloquinoline quinone biosynthetic process"/>
    <property type="evidence" value="ECO:0007669"/>
    <property type="project" value="UniProtKB-UniRule"/>
</dbReference>
<evidence type="ECO:0000313" key="6">
    <source>
        <dbReference type="Proteomes" id="UP000770889"/>
    </source>
</evidence>
<keyword evidence="3 4" id="KW-0884">PQQ biosynthesis</keyword>
<dbReference type="AlphaFoldDB" id="A0A944QUC1"/>
<dbReference type="NCBIfam" id="TIGR03859">
    <property type="entry name" value="PQQ_PqqD"/>
    <property type="match status" value="1"/>
</dbReference>
<evidence type="ECO:0000313" key="5">
    <source>
        <dbReference type="EMBL" id="MBT2990918.1"/>
    </source>
</evidence>
<evidence type="ECO:0000256" key="1">
    <source>
        <dbReference type="ARBA" id="ARBA00004886"/>
    </source>
</evidence>
<comment type="caution">
    <text evidence="5">The sequence shown here is derived from an EMBL/GenBank/DDBJ whole genome shotgun (WGS) entry which is preliminary data.</text>
</comment>
<evidence type="ECO:0000256" key="4">
    <source>
        <dbReference type="HAMAP-Rule" id="MF_00655"/>
    </source>
</evidence>
<evidence type="ECO:0000256" key="2">
    <source>
        <dbReference type="ARBA" id="ARBA00011741"/>
    </source>
</evidence>
<accession>A0A944QUC1</accession>
<comment type="function">
    <text evidence="4">Functions as a PqqA binding protein and presents PqqA to PqqE, in the pyrroloquinoline quinone (PQQ) biosynthetic pathway.</text>
</comment>
<dbReference type="InterPro" id="IPR041881">
    <property type="entry name" value="PqqD_sf"/>
</dbReference>
<comment type="similarity">
    <text evidence="4">Belongs to the PqqD family.</text>
</comment>
<protein>
    <recommendedName>
        <fullName evidence="4">PqqA binding protein</fullName>
    </recommendedName>
    <alternativeName>
        <fullName evidence="4">Coenzyme PQQ synthesis protein D</fullName>
    </alternativeName>
    <alternativeName>
        <fullName evidence="4">Pyrroloquinoline quinone biosynthesis protein D</fullName>
    </alternativeName>
</protein>
<dbReference type="Gene3D" id="1.10.10.1150">
    <property type="entry name" value="Coenzyme PQQ synthesis protein D (PqqD)"/>
    <property type="match status" value="1"/>
</dbReference>
<comment type="pathway">
    <text evidence="1 4">Cofactor biosynthesis; pyrroloquinoline quinone biosynthesis.</text>
</comment>
<proteinExistence type="inferred from homology"/>
<name>A0A944QUC1_9GAMM</name>